<proteinExistence type="predicted"/>
<dbReference type="AlphaFoldDB" id="A0A6G1IX77"/>
<keyword evidence="3" id="KW-1185">Reference proteome</keyword>
<name>A0A6G1IX77_9PLEO</name>
<gene>
    <name evidence="2" type="ORF">K458DRAFT_419962</name>
</gene>
<dbReference type="EMBL" id="MU005587">
    <property type="protein sequence ID" value="KAF2682541.1"/>
    <property type="molecule type" value="Genomic_DNA"/>
</dbReference>
<reference evidence="2" key="1">
    <citation type="journal article" date="2020" name="Stud. Mycol.">
        <title>101 Dothideomycetes genomes: a test case for predicting lifestyles and emergence of pathogens.</title>
        <authorList>
            <person name="Haridas S."/>
            <person name="Albert R."/>
            <person name="Binder M."/>
            <person name="Bloem J."/>
            <person name="Labutti K."/>
            <person name="Salamov A."/>
            <person name="Andreopoulos B."/>
            <person name="Baker S."/>
            <person name="Barry K."/>
            <person name="Bills G."/>
            <person name="Bluhm B."/>
            <person name="Cannon C."/>
            <person name="Castanera R."/>
            <person name="Culley D."/>
            <person name="Daum C."/>
            <person name="Ezra D."/>
            <person name="Gonzalez J."/>
            <person name="Henrissat B."/>
            <person name="Kuo A."/>
            <person name="Liang C."/>
            <person name="Lipzen A."/>
            <person name="Lutzoni F."/>
            <person name="Magnuson J."/>
            <person name="Mondo S."/>
            <person name="Nolan M."/>
            <person name="Ohm R."/>
            <person name="Pangilinan J."/>
            <person name="Park H.-J."/>
            <person name="Ramirez L."/>
            <person name="Alfaro M."/>
            <person name="Sun H."/>
            <person name="Tritt A."/>
            <person name="Yoshinaga Y."/>
            <person name="Zwiers L.-H."/>
            <person name="Turgeon B."/>
            <person name="Goodwin S."/>
            <person name="Spatafora J."/>
            <person name="Crous P."/>
            <person name="Grigoriev I."/>
        </authorList>
    </citation>
    <scope>NUCLEOTIDE SEQUENCE</scope>
    <source>
        <strain evidence="2">CBS 122367</strain>
    </source>
</reference>
<evidence type="ECO:0000256" key="1">
    <source>
        <dbReference type="SAM" id="Phobius"/>
    </source>
</evidence>
<accession>A0A6G1IX77</accession>
<organism evidence="2 3">
    <name type="scientific">Lentithecium fluviatile CBS 122367</name>
    <dbReference type="NCBI Taxonomy" id="1168545"/>
    <lineage>
        <taxon>Eukaryota</taxon>
        <taxon>Fungi</taxon>
        <taxon>Dikarya</taxon>
        <taxon>Ascomycota</taxon>
        <taxon>Pezizomycotina</taxon>
        <taxon>Dothideomycetes</taxon>
        <taxon>Pleosporomycetidae</taxon>
        <taxon>Pleosporales</taxon>
        <taxon>Massarineae</taxon>
        <taxon>Lentitheciaceae</taxon>
        <taxon>Lentithecium</taxon>
    </lineage>
</organism>
<evidence type="ECO:0000313" key="2">
    <source>
        <dbReference type="EMBL" id="KAF2682541.1"/>
    </source>
</evidence>
<keyword evidence="1" id="KW-0472">Membrane</keyword>
<dbReference type="Proteomes" id="UP000799291">
    <property type="component" value="Unassembled WGS sequence"/>
</dbReference>
<protein>
    <submittedName>
        <fullName evidence="2">Uncharacterized protein</fullName>
    </submittedName>
</protein>
<sequence>MGLAVALVFLLKAAAAWIMLQLGLDALIPRFPSLRPGAVFMKKANGFLMNAGVTFCALLVLLPSFVFVVLEVFGYVRQRTRSLQAKTLPEYVAHGVGVLQGLEVMGERIREVALSLTADVEETIVRYFTQSVVEC</sequence>
<keyword evidence="1" id="KW-0812">Transmembrane</keyword>
<evidence type="ECO:0000313" key="3">
    <source>
        <dbReference type="Proteomes" id="UP000799291"/>
    </source>
</evidence>
<keyword evidence="1" id="KW-1133">Transmembrane helix</keyword>
<feature type="transmembrane region" description="Helical" evidence="1">
    <location>
        <begin position="51"/>
        <end position="76"/>
    </location>
</feature>